<name>A0A0E9NEY0_SAICN</name>
<protein>
    <submittedName>
        <fullName evidence="1">Uncharacterized protein</fullName>
    </submittedName>
</protein>
<reference evidence="1 2" key="1">
    <citation type="journal article" date="2011" name="J. Gen. Appl. Microbiol.">
        <title>Draft genome sequencing of the enigmatic yeast Saitoella complicata.</title>
        <authorList>
            <person name="Nishida H."/>
            <person name="Hamamoto M."/>
            <person name="Sugiyama J."/>
        </authorList>
    </citation>
    <scope>NUCLEOTIDE SEQUENCE [LARGE SCALE GENOMIC DNA]</scope>
    <source>
        <strain evidence="1 2">NRRL Y-17804</strain>
    </source>
</reference>
<keyword evidence="2" id="KW-1185">Reference proteome</keyword>
<dbReference type="Proteomes" id="UP000033140">
    <property type="component" value="Unassembled WGS sequence"/>
</dbReference>
<evidence type="ECO:0000313" key="2">
    <source>
        <dbReference type="Proteomes" id="UP000033140"/>
    </source>
</evidence>
<reference evidence="1 2" key="3">
    <citation type="journal article" date="2015" name="Genome Announc.">
        <title>Draft Genome Sequence of the Archiascomycetous Yeast Saitoella complicata.</title>
        <authorList>
            <person name="Yamauchi K."/>
            <person name="Kondo S."/>
            <person name="Hamamoto M."/>
            <person name="Takahashi Y."/>
            <person name="Ogura Y."/>
            <person name="Hayashi T."/>
            <person name="Nishida H."/>
        </authorList>
    </citation>
    <scope>NUCLEOTIDE SEQUENCE [LARGE SCALE GENOMIC DNA]</scope>
    <source>
        <strain evidence="1 2">NRRL Y-17804</strain>
    </source>
</reference>
<accession>A0A0E9NEY0</accession>
<proteinExistence type="predicted"/>
<organism evidence="1 2">
    <name type="scientific">Saitoella complicata (strain BCRC 22490 / CBS 7301 / JCM 7358 / NBRC 10748 / NRRL Y-17804)</name>
    <dbReference type="NCBI Taxonomy" id="698492"/>
    <lineage>
        <taxon>Eukaryota</taxon>
        <taxon>Fungi</taxon>
        <taxon>Dikarya</taxon>
        <taxon>Ascomycota</taxon>
        <taxon>Taphrinomycotina</taxon>
        <taxon>Taphrinomycotina incertae sedis</taxon>
        <taxon>Saitoella</taxon>
    </lineage>
</organism>
<comment type="caution">
    <text evidence="1">The sequence shown here is derived from an EMBL/GenBank/DDBJ whole genome shotgun (WGS) entry which is preliminary data.</text>
</comment>
<sequence length="97" mass="11170">MHQLSLFVRKDRPLSSSCPTPLRARQSIFVSLVLRFYEYHTVQQFPSGFSTVKSRLSRSRPSYTWTTALLRAALQPVLIGKLPLRAHPSLKLLHRKP</sequence>
<gene>
    <name evidence="1" type="ORF">G7K_2149-t1</name>
</gene>
<dbReference type="EMBL" id="BACD03000012">
    <property type="protein sequence ID" value="GAO47955.1"/>
    <property type="molecule type" value="Genomic_DNA"/>
</dbReference>
<reference evidence="1 2" key="2">
    <citation type="journal article" date="2014" name="J. Gen. Appl. Microbiol.">
        <title>The early diverging ascomycetous budding yeast Saitoella complicata has three histone deacetylases belonging to the Clr6, Hos2, and Rpd3 lineages.</title>
        <authorList>
            <person name="Nishida H."/>
            <person name="Matsumoto T."/>
            <person name="Kondo S."/>
            <person name="Hamamoto M."/>
            <person name="Yoshikawa H."/>
        </authorList>
    </citation>
    <scope>NUCLEOTIDE SEQUENCE [LARGE SCALE GENOMIC DNA]</scope>
    <source>
        <strain evidence="1 2">NRRL Y-17804</strain>
    </source>
</reference>
<dbReference type="AlphaFoldDB" id="A0A0E9NEY0"/>
<evidence type="ECO:0000313" key="1">
    <source>
        <dbReference type="EMBL" id="GAO47955.1"/>
    </source>
</evidence>